<gene>
    <name evidence="3" type="ORF">A3Q56_05242</name>
</gene>
<feature type="non-terminal residue" evidence="3">
    <location>
        <position position="1"/>
    </location>
</feature>
<name>A0A177AZX4_9BILA</name>
<accession>A0A177AZX4</accession>
<dbReference type="InterPro" id="IPR001849">
    <property type="entry name" value="PH_domain"/>
</dbReference>
<dbReference type="AlphaFoldDB" id="A0A177AZX4"/>
<evidence type="ECO:0008006" key="5">
    <source>
        <dbReference type="Google" id="ProtNLM"/>
    </source>
</evidence>
<evidence type="ECO:0000259" key="1">
    <source>
        <dbReference type="PROSITE" id="PS50003"/>
    </source>
</evidence>
<dbReference type="OrthoDB" id="8059989at2759"/>
<evidence type="ECO:0000259" key="2">
    <source>
        <dbReference type="PROSITE" id="PS50229"/>
    </source>
</evidence>
<dbReference type="PROSITE" id="PS50229">
    <property type="entry name" value="WH1"/>
    <property type="match status" value="1"/>
</dbReference>
<feature type="domain" description="PH" evidence="1">
    <location>
        <begin position="327"/>
        <end position="432"/>
    </location>
</feature>
<dbReference type="SUPFAM" id="SSF50729">
    <property type="entry name" value="PH domain-like"/>
    <property type="match status" value="1"/>
</dbReference>
<keyword evidence="4" id="KW-1185">Reference proteome</keyword>
<evidence type="ECO:0000313" key="3">
    <source>
        <dbReference type="EMBL" id="OAF67032.1"/>
    </source>
</evidence>
<dbReference type="Pfam" id="PF00169">
    <property type="entry name" value="PH"/>
    <property type="match status" value="1"/>
</dbReference>
<organism evidence="3 4">
    <name type="scientific">Intoshia linei</name>
    <dbReference type="NCBI Taxonomy" id="1819745"/>
    <lineage>
        <taxon>Eukaryota</taxon>
        <taxon>Metazoa</taxon>
        <taxon>Spiralia</taxon>
        <taxon>Lophotrochozoa</taxon>
        <taxon>Mesozoa</taxon>
        <taxon>Orthonectida</taxon>
        <taxon>Rhopaluridae</taxon>
        <taxon>Intoshia</taxon>
    </lineage>
</organism>
<protein>
    <recommendedName>
        <fullName evidence="5">PH domain-containing protein</fullName>
    </recommendedName>
</protein>
<dbReference type="Gene3D" id="2.30.29.30">
    <property type="entry name" value="Pleckstrin-homology domain (PH domain)/Phosphotyrosine-binding domain (PTB)"/>
    <property type="match status" value="1"/>
</dbReference>
<proteinExistence type="predicted"/>
<sequence>TAINRKSETFIDWSSKKNETYALKFLFTKDANIFYRYVQMHSKKSVVKNISCYNIEQKLNLQYYDTKFDLKMHSEPSTPLNNFFNAKFSKDICNEKNYNKKLKRSFNLGKTPSEKMQNGNDDLWLPVPIENIHNQDGSNKPIFFKNSMMNLNIQPFSNDSSSISDLDKQSETRPYNQSEYYSDIPHFSEVLNDVVYNHHTDVVFENNPPQNCNNKKNIDIRNIYVSIEKIKQKVDRYNISDVSNQILEPIEVKRKRHSFSFDNIKGKLRYHQKNYILKSPWIKNESDSHSNSSSWSNIFVNNQPMMNTLNSSNKDKTKLITTILSEPYSICGWLNIRRKSFVIKSTQFWLKYWCCIKSCYFIAHDTDFEKDNKVEPKMFIYLKNCLIQSIPENIHRENVFAVNAECPEIFYIQASDISNLNNWVNCANYAAIRCLLVSDNMNINNINCDYKSTCKNFLETKINENESLIDTKIKEIKLSKSKSEKSVNSMNINLDYLRLTNYIYRCYLSTTNSTEAPNPKVIPI</sequence>
<dbReference type="PROSITE" id="PS50003">
    <property type="entry name" value="PH_DOMAIN"/>
    <property type="match status" value="1"/>
</dbReference>
<reference evidence="3 4" key="1">
    <citation type="submission" date="2016-04" db="EMBL/GenBank/DDBJ databases">
        <title>The genome of Intoshia linei affirms orthonectids as highly simplified spiralians.</title>
        <authorList>
            <person name="Mikhailov K.V."/>
            <person name="Slusarev G.S."/>
            <person name="Nikitin M.A."/>
            <person name="Logacheva M.D."/>
            <person name="Penin A."/>
            <person name="Aleoshin V."/>
            <person name="Panchin Y.V."/>
        </authorList>
    </citation>
    <scope>NUCLEOTIDE SEQUENCE [LARGE SCALE GENOMIC DNA]</scope>
    <source>
        <strain evidence="3">Intl2013</strain>
        <tissue evidence="3">Whole animal</tissue>
    </source>
</reference>
<dbReference type="SMART" id="SM00233">
    <property type="entry name" value="PH"/>
    <property type="match status" value="1"/>
</dbReference>
<dbReference type="InterPro" id="IPR000697">
    <property type="entry name" value="WH1/EVH1_dom"/>
</dbReference>
<feature type="domain" description="WH1" evidence="2">
    <location>
        <begin position="1"/>
        <end position="45"/>
    </location>
</feature>
<comment type="caution">
    <text evidence="3">The sequence shown here is derived from an EMBL/GenBank/DDBJ whole genome shotgun (WGS) entry which is preliminary data.</text>
</comment>
<dbReference type="InterPro" id="IPR011993">
    <property type="entry name" value="PH-like_dom_sf"/>
</dbReference>
<dbReference type="Proteomes" id="UP000078046">
    <property type="component" value="Unassembled WGS sequence"/>
</dbReference>
<dbReference type="EMBL" id="LWCA01000761">
    <property type="protein sequence ID" value="OAF67032.1"/>
    <property type="molecule type" value="Genomic_DNA"/>
</dbReference>
<evidence type="ECO:0000313" key="4">
    <source>
        <dbReference type="Proteomes" id="UP000078046"/>
    </source>
</evidence>